<dbReference type="GO" id="GO:0001501">
    <property type="term" value="P:skeletal system development"/>
    <property type="evidence" value="ECO:0007669"/>
    <property type="project" value="TreeGrafter"/>
</dbReference>
<feature type="disulfide bond" evidence="10">
    <location>
        <begin position="1176"/>
        <end position="1219"/>
    </location>
</feature>
<comment type="subcellular location">
    <subcellularLocation>
        <location evidence="1">Secreted</location>
    </subcellularLocation>
</comment>
<dbReference type="OrthoDB" id="7357196at2759"/>
<dbReference type="PROSITE" id="PS50963">
    <property type="entry name" value="LINK_2"/>
    <property type="match status" value="2"/>
</dbReference>
<keyword evidence="4" id="KW-0677">Repeat</keyword>
<keyword evidence="8" id="KW-0393">Immunoglobulin domain</keyword>
<keyword evidence="7" id="KW-0325">Glycoprotein</keyword>
<dbReference type="GO" id="GO:0005615">
    <property type="term" value="C:extracellular space"/>
    <property type="evidence" value="ECO:0007669"/>
    <property type="project" value="TreeGrafter"/>
</dbReference>
<dbReference type="Pfam" id="PF00059">
    <property type="entry name" value="Lectin_C"/>
    <property type="match status" value="1"/>
</dbReference>
<reference evidence="19 20" key="1">
    <citation type="submission" date="2020-10" db="EMBL/GenBank/DDBJ databases">
        <title>Pygocentrus nattereri (red-bellied piranha) genome, fPygNat1, primary haplotype.</title>
        <authorList>
            <person name="Myers G."/>
            <person name="Meyer A."/>
            <person name="Karagic N."/>
            <person name="Pippel M."/>
            <person name="Winkler S."/>
            <person name="Tracey A."/>
            <person name="Wood J."/>
            <person name="Formenti G."/>
            <person name="Howe K."/>
            <person name="Fedrigo O."/>
            <person name="Jarvis E.D."/>
        </authorList>
    </citation>
    <scope>NUCLEOTIDE SEQUENCE [LARGE SCALE GENOMIC DNA]</scope>
</reference>
<dbReference type="SMART" id="SM00406">
    <property type="entry name" value="IGv"/>
    <property type="match status" value="1"/>
</dbReference>
<evidence type="ECO:0000256" key="2">
    <source>
        <dbReference type="ARBA" id="ARBA00022525"/>
    </source>
</evidence>
<feature type="region of interest" description="Disordered" evidence="12">
    <location>
        <begin position="813"/>
        <end position="852"/>
    </location>
</feature>
<dbReference type="GO" id="GO:0005540">
    <property type="term" value="F:hyaluronic acid binding"/>
    <property type="evidence" value="ECO:0007669"/>
    <property type="project" value="InterPro"/>
</dbReference>
<feature type="compositionally biased region" description="Polar residues" evidence="12">
    <location>
        <begin position="660"/>
        <end position="671"/>
    </location>
</feature>
<dbReference type="PRINTS" id="PR01265">
    <property type="entry name" value="LINKMODULE"/>
</dbReference>
<dbReference type="FunFam" id="2.10.70.10:FF:000003">
    <property type="entry name" value="Versican core protein"/>
    <property type="match status" value="1"/>
</dbReference>
<evidence type="ECO:0000313" key="19">
    <source>
        <dbReference type="Ensembl" id="ENSPNAP00000027143.1"/>
    </source>
</evidence>
<feature type="chain" id="PRO_5017229573" description="Brevican" evidence="13">
    <location>
        <begin position="24"/>
        <end position="1276"/>
    </location>
</feature>
<dbReference type="SMART" id="SM00409">
    <property type="entry name" value="IG"/>
    <property type="match status" value="1"/>
</dbReference>
<dbReference type="SMART" id="SM00032">
    <property type="entry name" value="CCP"/>
    <property type="match status" value="1"/>
</dbReference>
<feature type="domain" description="Link" evidence="18">
    <location>
        <begin position="263"/>
        <end position="359"/>
    </location>
</feature>
<dbReference type="GO" id="GO:0045202">
    <property type="term" value="C:synapse"/>
    <property type="evidence" value="ECO:0007669"/>
    <property type="project" value="TreeGrafter"/>
</dbReference>
<dbReference type="GeneID" id="108441914"/>
<evidence type="ECO:0000259" key="16">
    <source>
        <dbReference type="PROSITE" id="PS50835"/>
    </source>
</evidence>
<evidence type="ECO:0000259" key="15">
    <source>
        <dbReference type="PROSITE" id="PS50041"/>
    </source>
</evidence>
<feature type="compositionally biased region" description="Polar residues" evidence="12">
    <location>
        <begin position="839"/>
        <end position="852"/>
    </location>
</feature>
<dbReference type="Ensembl" id="ENSPNAT00000003384.2">
    <property type="protein sequence ID" value="ENSPNAP00000027143.1"/>
    <property type="gene ID" value="ENSPNAG00000002291.2"/>
</dbReference>
<evidence type="ECO:0000256" key="6">
    <source>
        <dbReference type="ARBA" id="ARBA00023157"/>
    </source>
</evidence>
<dbReference type="GO" id="GO:0002052">
    <property type="term" value="P:positive regulation of neuroblast proliferation"/>
    <property type="evidence" value="ECO:0007669"/>
    <property type="project" value="TreeGrafter"/>
</dbReference>
<evidence type="ECO:0000256" key="1">
    <source>
        <dbReference type="ARBA" id="ARBA00004613"/>
    </source>
</evidence>
<reference evidence="19" key="3">
    <citation type="submission" date="2025-09" db="UniProtKB">
        <authorList>
            <consortium name="Ensembl"/>
        </authorList>
    </citation>
    <scope>IDENTIFICATION</scope>
</reference>
<evidence type="ECO:0000256" key="10">
    <source>
        <dbReference type="PROSITE-ProRule" id="PRU00302"/>
    </source>
</evidence>
<dbReference type="InterPro" id="IPR035976">
    <property type="entry name" value="Sushi/SCR/CCP_sf"/>
</dbReference>
<dbReference type="Gene3D" id="2.10.25.10">
    <property type="entry name" value="Laminin"/>
    <property type="match status" value="1"/>
</dbReference>
<dbReference type="CDD" id="cd00054">
    <property type="entry name" value="EGF_CA"/>
    <property type="match status" value="1"/>
</dbReference>
<keyword evidence="6 9" id="KW-1015">Disulfide bond</keyword>
<dbReference type="PROSITE" id="PS00615">
    <property type="entry name" value="C_TYPE_LECTIN_1"/>
    <property type="match status" value="1"/>
</dbReference>
<evidence type="ECO:0000259" key="18">
    <source>
        <dbReference type="PROSITE" id="PS50963"/>
    </source>
</evidence>
<feature type="disulfide bond" evidence="9">
    <location>
        <begin position="1033"/>
        <end position="1042"/>
    </location>
</feature>
<dbReference type="SMART" id="SM00034">
    <property type="entry name" value="CLECT"/>
    <property type="match status" value="1"/>
</dbReference>
<feature type="region of interest" description="Disordered" evidence="12">
    <location>
        <begin position="901"/>
        <end position="923"/>
    </location>
</feature>
<dbReference type="SUPFAM" id="SSF57535">
    <property type="entry name" value="Complement control module/SCR domain"/>
    <property type="match status" value="1"/>
</dbReference>
<evidence type="ECO:0000259" key="14">
    <source>
        <dbReference type="PROSITE" id="PS50026"/>
    </source>
</evidence>
<keyword evidence="10" id="KW-0768">Sushi</keyword>
<dbReference type="SUPFAM" id="SSF56436">
    <property type="entry name" value="C-type lectin-like"/>
    <property type="match status" value="3"/>
</dbReference>
<dbReference type="CDD" id="cd03517">
    <property type="entry name" value="Link_domain_CSPGs_modules_1_3"/>
    <property type="match status" value="1"/>
</dbReference>
<feature type="compositionally biased region" description="Polar residues" evidence="12">
    <location>
        <begin position="1244"/>
        <end position="1256"/>
    </location>
</feature>
<dbReference type="FunFam" id="2.60.40.10:FF:001192">
    <property type="entry name" value="Aggrecan core protein"/>
    <property type="match status" value="1"/>
</dbReference>
<dbReference type="GO" id="GO:0007417">
    <property type="term" value="P:central nervous system development"/>
    <property type="evidence" value="ECO:0007669"/>
    <property type="project" value="TreeGrafter"/>
</dbReference>
<dbReference type="STRING" id="42514.ENSPNAP00000027143"/>
<accession>A0A3B4DUK1</accession>
<dbReference type="Pfam" id="PF00193">
    <property type="entry name" value="Xlink"/>
    <property type="match status" value="2"/>
</dbReference>
<dbReference type="Pfam" id="PF07686">
    <property type="entry name" value="V-set"/>
    <property type="match status" value="1"/>
</dbReference>
<dbReference type="InterPro" id="IPR036179">
    <property type="entry name" value="Ig-like_dom_sf"/>
</dbReference>
<dbReference type="Gene3D" id="2.10.70.10">
    <property type="entry name" value="Complement Module, domain 1"/>
    <property type="match status" value="1"/>
</dbReference>
<evidence type="ECO:0000256" key="12">
    <source>
        <dbReference type="SAM" id="MobiDB-lite"/>
    </source>
</evidence>
<dbReference type="PROSITE" id="PS01241">
    <property type="entry name" value="LINK_1"/>
    <property type="match status" value="1"/>
</dbReference>
<feature type="region of interest" description="Disordered" evidence="12">
    <location>
        <begin position="631"/>
        <end position="680"/>
    </location>
</feature>
<evidence type="ECO:0000259" key="17">
    <source>
        <dbReference type="PROSITE" id="PS50923"/>
    </source>
</evidence>
<evidence type="ECO:0000256" key="3">
    <source>
        <dbReference type="ARBA" id="ARBA00022729"/>
    </source>
</evidence>
<evidence type="ECO:0008006" key="21">
    <source>
        <dbReference type="Google" id="ProtNLM"/>
    </source>
</evidence>
<dbReference type="Gene3D" id="2.60.40.10">
    <property type="entry name" value="Immunoglobulins"/>
    <property type="match status" value="1"/>
</dbReference>
<dbReference type="InterPro" id="IPR001304">
    <property type="entry name" value="C-type_lectin-like"/>
</dbReference>
<sequence length="1276" mass="141178">MRSVMFLSLLLCAICSFVLPSSAVPRPTADETSHLQVTIPGTPPVSAILGGSLTLPCLVSLSQPLPTLSSTGRHAALTIPRVKWSILSSGRETEILVARGERVKVNELYKGRASLPNYDSSPSDLTLELDGLRHSDTGFYRCEVQQGLEDAHDLAQIKVKGVVFHYRHASSRYAFSFDDAKDACEDIGAQIATPEQLLAAYNSGYEQCDAGWLADGSVRYPIQMPREGCFGDMDGLPGVRNYGMMDPDELFDVYCYIENINGDVFHGSTPQRFTLAEAKAYCKQQGAVLASTSQLYAAWNDGLHHCSPGWLADGSVRYPIITPRERCGGSEPGVKTVYRYNNQTGFPEPHTRHDAYCFRGNLDSHTVSPVGYFTTEPEDIGQDIVSLTDPQEEFSLGHVTQHKENEAQGAVETFPISSEQTTVEADKQDSTPSLLEQVYTTTVNSKSLSTPATYGWESESTQKNSWQEVLTDPIHVESVPEIHLQPNRNYPIPVEDSDTENSTAIYEVKSHNHKHYQSMPDTNLEPGERVDYKIYPESKPETTTDNLELPSNFREIGGSKHFQEMPETNLDDHDGSHVDEQTTAVQTNLDDQNGTFVGEQIALVDTYTGNTTEPPGLDENLHYTTQTTSFVTPEGSEDEVITPSTEKSSPFVIMSEDGKGNSSPETTTESFKSSHEHPGVTGTLAPVDVMGQEAGHTSAENLVFFSFADKENDNDSSVTITPTRQDEIEVVSFDGSGDHDHVLILTLLTTPVPHMLDTSNTQKAMEVEATSVIPQSSTLPGFSIIEQEVKQDKQEGLGEAPDVLYSTTASLTETTSNQDGSSHEDDSSGEEESSGGRPSVSQYPDLNYPNTTPVVPFNSTHLLILNTTDVNDTDVVDIDTETQSSTTPSTVEVTLLPAMTPTPSWDTLASLTPPQESREDVEFSGDTPLLIDNAESLAESHSTAAPTSKEPEEGQSPYTSKADSEDHVLTTTTESKESKEEYEVTTRTHTTTLSTRTTQRVMVRTDISDGCVENPCANGGTCVDSGAGVKCLCLPTYGGKFCQTDLERCEPGWEKFQGNCYKHFSKRQSWEAAEQHCRMCGGHLVSVLSPEEQHFINDKYREYQWTGLNDRTIEGDFRWSDGNPLLYENWYRDQPDSYFLSGEDCVVMVWHDDGRWSDVPCNYHLSYTCKKGIAFCGQPPFVLNAKLFGRQRLRYEANAQVRFYCEKGFIQRYNPIITCQSSGQWEEPQITCTPKPAETRNKSNGDQVTLHTPQDQEQVHIEDTATEKATSHWWSL</sequence>
<feature type="region of interest" description="Disordered" evidence="12">
    <location>
        <begin position="938"/>
        <end position="995"/>
    </location>
</feature>
<evidence type="ECO:0000256" key="5">
    <source>
        <dbReference type="ARBA" id="ARBA00022974"/>
    </source>
</evidence>
<dbReference type="PROSITE" id="PS50923">
    <property type="entry name" value="SUSHI"/>
    <property type="match status" value="1"/>
</dbReference>
<dbReference type="Pfam" id="PF00008">
    <property type="entry name" value="EGF"/>
    <property type="match status" value="1"/>
</dbReference>
<dbReference type="InterPro" id="IPR016187">
    <property type="entry name" value="CTDL_fold"/>
</dbReference>
<proteinExistence type="predicted"/>
<feature type="domain" description="Sushi" evidence="17">
    <location>
        <begin position="1174"/>
        <end position="1234"/>
    </location>
</feature>
<evidence type="ECO:0000256" key="11">
    <source>
        <dbReference type="PROSITE-ProRule" id="PRU00323"/>
    </source>
</evidence>
<dbReference type="Pfam" id="PF00084">
    <property type="entry name" value="Sushi"/>
    <property type="match status" value="1"/>
</dbReference>
<gene>
    <name evidence="19" type="primary">BCAN</name>
</gene>
<dbReference type="FunFam" id="3.10.100.10:FF:000003">
    <property type="entry name" value="Versican core protein"/>
    <property type="match status" value="1"/>
</dbReference>
<evidence type="ECO:0000256" key="7">
    <source>
        <dbReference type="ARBA" id="ARBA00023180"/>
    </source>
</evidence>
<evidence type="ECO:0000313" key="20">
    <source>
        <dbReference type="Proteomes" id="UP001501920"/>
    </source>
</evidence>
<dbReference type="RefSeq" id="XP_017577168.1">
    <property type="nucleotide sequence ID" value="XM_017721679.2"/>
</dbReference>
<dbReference type="PANTHER" id="PTHR22804:SF41">
    <property type="entry name" value="BREVICAN CORE PROTEIN"/>
    <property type="match status" value="1"/>
</dbReference>
<keyword evidence="5" id="KW-0654">Proteoglycan</keyword>
<dbReference type="CDD" id="cd00033">
    <property type="entry name" value="CCP"/>
    <property type="match status" value="1"/>
</dbReference>
<protein>
    <recommendedName>
        <fullName evidence="21">Brevican</fullName>
    </recommendedName>
</protein>
<evidence type="ECO:0000256" key="8">
    <source>
        <dbReference type="ARBA" id="ARBA00023319"/>
    </source>
</evidence>
<feature type="compositionally biased region" description="Polar residues" evidence="12">
    <location>
        <begin position="901"/>
        <end position="915"/>
    </location>
</feature>
<dbReference type="InterPro" id="IPR000742">
    <property type="entry name" value="EGF"/>
</dbReference>
<dbReference type="InterPro" id="IPR016186">
    <property type="entry name" value="C-type_lectin-like/link_sf"/>
</dbReference>
<keyword evidence="2" id="KW-0964">Secreted</keyword>
<feature type="compositionally biased region" description="Basic and acidic residues" evidence="12">
    <location>
        <begin position="962"/>
        <end position="986"/>
    </location>
</feature>
<dbReference type="PROSITE" id="PS00022">
    <property type="entry name" value="EGF_1"/>
    <property type="match status" value="1"/>
</dbReference>
<keyword evidence="9" id="KW-0245">EGF-like domain</keyword>
<dbReference type="GO" id="GO:0007155">
    <property type="term" value="P:cell adhesion"/>
    <property type="evidence" value="ECO:0007669"/>
    <property type="project" value="InterPro"/>
</dbReference>
<feature type="disulfide bond" evidence="11">
    <location>
        <begin position="306"/>
        <end position="327"/>
    </location>
</feature>
<evidence type="ECO:0000256" key="13">
    <source>
        <dbReference type="SAM" id="SignalP"/>
    </source>
</evidence>
<feature type="signal peptide" evidence="13">
    <location>
        <begin position="1"/>
        <end position="23"/>
    </location>
</feature>
<evidence type="ECO:0000256" key="9">
    <source>
        <dbReference type="PROSITE-ProRule" id="PRU00076"/>
    </source>
</evidence>
<dbReference type="Gene3D" id="3.10.100.10">
    <property type="entry name" value="Mannose-Binding Protein A, subunit A"/>
    <property type="match status" value="3"/>
</dbReference>
<name>A0A3B4DUK1_PYGNA</name>
<dbReference type="FunFam" id="3.10.100.10:FF:000002">
    <property type="entry name" value="Hyaluronan proteoglycan link protein 1"/>
    <property type="match status" value="1"/>
</dbReference>
<dbReference type="PROSITE" id="PS50041">
    <property type="entry name" value="C_TYPE_LECTIN_2"/>
    <property type="match status" value="1"/>
</dbReference>
<feature type="domain" description="EGF-like" evidence="14">
    <location>
        <begin position="1007"/>
        <end position="1043"/>
    </location>
</feature>
<dbReference type="InterPro" id="IPR013106">
    <property type="entry name" value="Ig_V-set"/>
</dbReference>
<feature type="domain" description="Link" evidence="18">
    <location>
        <begin position="162"/>
        <end position="257"/>
    </location>
</feature>
<reference evidence="19" key="2">
    <citation type="submission" date="2025-08" db="UniProtKB">
        <authorList>
            <consortium name="Ensembl"/>
        </authorList>
    </citation>
    <scope>IDENTIFICATION</scope>
</reference>
<dbReference type="InterPro" id="IPR013783">
    <property type="entry name" value="Ig-like_fold"/>
</dbReference>
<dbReference type="FunFam" id="3.10.100.10:FF:000011">
    <property type="entry name" value="Aggrecan core protein"/>
    <property type="match status" value="1"/>
</dbReference>
<organism evidence="19 20">
    <name type="scientific">Pygocentrus nattereri</name>
    <name type="common">Red-bellied piranha</name>
    <dbReference type="NCBI Taxonomy" id="42514"/>
    <lineage>
        <taxon>Eukaryota</taxon>
        <taxon>Metazoa</taxon>
        <taxon>Chordata</taxon>
        <taxon>Craniata</taxon>
        <taxon>Vertebrata</taxon>
        <taxon>Euteleostomi</taxon>
        <taxon>Actinopterygii</taxon>
        <taxon>Neopterygii</taxon>
        <taxon>Teleostei</taxon>
        <taxon>Ostariophysi</taxon>
        <taxon>Characiformes</taxon>
        <taxon>Characoidei</taxon>
        <taxon>Pygocentrus</taxon>
    </lineage>
</organism>
<dbReference type="CDD" id="cd03520">
    <property type="entry name" value="Link_domain_CSPGs_modules_2_4"/>
    <property type="match status" value="1"/>
</dbReference>
<dbReference type="InterPro" id="IPR007110">
    <property type="entry name" value="Ig-like_dom"/>
</dbReference>
<dbReference type="GeneTree" id="ENSGT00940000157343"/>
<keyword evidence="20" id="KW-1185">Reference proteome</keyword>
<evidence type="ECO:0000256" key="4">
    <source>
        <dbReference type="ARBA" id="ARBA00022737"/>
    </source>
</evidence>
<feature type="disulfide bond" evidence="10">
    <location>
        <begin position="1205"/>
        <end position="1232"/>
    </location>
</feature>
<dbReference type="InterPro" id="IPR000538">
    <property type="entry name" value="Link_dom"/>
</dbReference>
<dbReference type="PROSITE" id="PS50835">
    <property type="entry name" value="IG_LIKE"/>
    <property type="match status" value="1"/>
</dbReference>
<dbReference type="SMART" id="SM00181">
    <property type="entry name" value="EGF"/>
    <property type="match status" value="1"/>
</dbReference>
<dbReference type="InterPro" id="IPR000436">
    <property type="entry name" value="Sushi_SCR_CCP_dom"/>
</dbReference>
<dbReference type="InterPro" id="IPR003599">
    <property type="entry name" value="Ig_sub"/>
</dbReference>
<dbReference type="AlphaFoldDB" id="A0A3B4DUK1"/>
<feature type="domain" description="Ig-like" evidence="16">
    <location>
        <begin position="27"/>
        <end position="155"/>
    </location>
</feature>
<feature type="domain" description="C-type lectin" evidence="15">
    <location>
        <begin position="1056"/>
        <end position="1170"/>
    </location>
</feature>
<dbReference type="Proteomes" id="UP001501920">
    <property type="component" value="Chromosome 3"/>
</dbReference>
<dbReference type="PANTHER" id="PTHR22804">
    <property type="entry name" value="AGGRECAN/VERSICAN PROTEOGLYCAN"/>
    <property type="match status" value="1"/>
</dbReference>
<dbReference type="PROSITE" id="PS50026">
    <property type="entry name" value="EGF_3"/>
    <property type="match status" value="1"/>
</dbReference>
<keyword evidence="3 13" id="KW-0732">Signal</keyword>
<dbReference type="InterPro" id="IPR018378">
    <property type="entry name" value="C-type_lectin_CS"/>
</dbReference>
<feature type="disulfide bond" evidence="11">
    <location>
        <begin position="208"/>
        <end position="229"/>
    </location>
</feature>
<dbReference type="SUPFAM" id="SSF48726">
    <property type="entry name" value="Immunoglobulin"/>
    <property type="match status" value="1"/>
</dbReference>
<comment type="caution">
    <text evidence="9">Lacks conserved residue(s) required for the propagation of feature annotation.</text>
</comment>
<dbReference type="GO" id="GO:0010001">
    <property type="term" value="P:glial cell differentiation"/>
    <property type="evidence" value="ECO:0007669"/>
    <property type="project" value="TreeGrafter"/>
</dbReference>
<dbReference type="InterPro" id="IPR050691">
    <property type="entry name" value="Hyaluronan_bind_Proteoglycan"/>
</dbReference>
<dbReference type="OMA" id="RWEAPQI"/>
<dbReference type="SMART" id="SM00445">
    <property type="entry name" value="LINK"/>
    <property type="match status" value="2"/>
</dbReference>
<dbReference type="GO" id="GO:0072534">
    <property type="term" value="C:perineuronal net"/>
    <property type="evidence" value="ECO:0007669"/>
    <property type="project" value="TreeGrafter"/>
</dbReference>
<feature type="region of interest" description="Disordered" evidence="12">
    <location>
        <begin position="1233"/>
        <end position="1256"/>
    </location>
</feature>
<dbReference type="CTD" id="63827"/>